<protein>
    <submittedName>
        <fullName evidence="1">Uncharacterized protein</fullName>
    </submittedName>
</protein>
<evidence type="ECO:0000313" key="2">
    <source>
        <dbReference type="Proteomes" id="UP000192907"/>
    </source>
</evidence>
<organism evidence="1 2">
    <name type="scientific">Pseudobacteriovorax antillogorgiicola</name>
    <dbReference type="NCBI Taxonomy" id="1513793"/>
    <lineage>
        <taxon>Bacteria</taxon>
        <taxon>Pseudomonadati</taxon>
        <taxon>Bdellovibrionota</taxon>
        <taxon>Oligoflexia</taxon>
        <taxon>Oligoflexales</taxon>
        <taxon>Pseudobacteriovoracaceae</taxon>
        <taxon>Pseudobacteriovorax</taxon>
    </lineage>
</organism>
<keyword evidence="2" id="KW-1185">Reference proteome</keyword>
<accession>A0A1Y6BL92</accession>
<dbReference type="RefSeq" id="WP_132317965.1">
    <property type="nucleotide sequence ID" value="NZ_FWZT01000006.1"/>
</dbReference>
<dbReference type="InterPro" id="IPR055643">
    <property type="entry name" value="DUF7219"/>
</dbReference>
<dbReference type="Pfam" id="PF23856">
    <property type="entry name" value="DUF7219"/>
    <property type="match status" value="1"/>
</dbReference>
<dbReference type="OrthoDB" id="426986at2"/>
<gene>
    <name evidence="1" type="ORF">SAMN06296036_10690</name>
</gene>
<dbReference type="AlphaFoldDB" id="A0A1Y6BL92"/>
<name>A0A1Y6BL92_9BACT</name>
<dbReference type="Proteomes" id="UP000192907">
    <property type="component" value="Unassembled WGS sequence"/>
</dbReference>
<reference evidence="2" key="1">
    <citation type="submission" date="2017-04" db="EMBL/GenBank/DDBJ databases">
        <authorList>
            <person name="Varghese N."/>
            <person name="Submissions S."/>
        </authorList>
    </citation>
    <scope>NUCLEOTIDE SEQUENCE [LARGE SCALE GENOMIC DNA]</scope>
    <source>
        <strain evidence="2">RKEM611</strain>
    </source>
</reference>
<dbReference type="EMBL" id="FWZT01000006">
    <property type="protein sequence ID" value="SMF17041.1"/>
    <property type="molecule type" value="Genomic_DNA"/>
</dbReference>
<evidence type="ECO:0000313" key="1">
    <source>
        <dbReference type="EMBL" id="SMF17041.1"/>
    </source>
</evidence>
<sequence>MYDLLSNRDKMNLFEKKLQLFAKEVEILCALESGGKLEPREAYSKIKTSWKKLKVMKKDLLPKIENMPVESSEVIENPQSPV</sequence>
<proteinExistence type="predicted"/>